<name>A0A1N7P1D6_9RHOB</name>
<sequence length="144" mass="15160">MNKFQIAVVAATLSFSGIPAMAQDATEVPAAGDEMRATLCSQQLGYANAVTDKIVVVPMGAADVGIARLETATAGPVQIRAFDMASCQPVAVKVWVQDQMGTVTDEQASDMASFSAARFVEGVNYIRAERALDRDLGFVISGVE</sequence>
<keyword evidence="1" id="KW-0732">Signal</keyword>
<accession>A0A1N7P1D6</accession>
<feature type="signal peptide" evidence="1">
    <location>
        <begin position="1"/>
        <end position="22"/>
    </location>
</feature>
<dbReference type="Proteomes" id="UP000186141">
    <property type="component" value="Unassembled WGS sequence"/>
</dbReference>
<proteinExistence type="predicted"/>
<gene>
    <name evidence="2" type="ORF">SAMN05421774_104323</name>
</gene>
<keyword evidence="3" id="KW-1185">Reference proteome</keyword>
<feature type="chain" id="PRO_5012885006" evidence="1">
    <location>
        <begin position="23"/>
        <end position="144"/>
    </location>
</feature>
<evidence type="ECO:0000313" key="2">
    <source>
        <dbReference type="EMBL" id="SIT04380.1"/>
    </source>
</evidence>
<organism evidence="2 3">
    <name type="scientific">Gemmobacter megaterium</name>
    <dbReference type="NCBI Taxonomy" id="1086013"/>
    <lineage>
        <taxon>Bacteria</taxon>
        <taxon>Pseudomonadati</taxon>
        <taxon>Pseudomonadota</taxon>
        <taxon>Alphaproteobacteria</taxon>
        <taxon>Rhodobacterales</taxon>
        <taxon>Paracoccaceae</taxon>
        <taxon>Gemmobacter</taxon>
    </lineage>
</organism>
<dbReference type="AlphaFoldDB" id="A0A1N7P1D6"/>
<evidence type="ECO:0000256" key="1">
    <source>
        <dbReference type="SAM" id="SignalP"/>
    </source>
</evidence>
<dbReference type="RefSeq" id="WP_076531670.1">
    <property type="nucleotide sequence ID" value="NZ_BMEH01000004.1"/>
</dbReference>
<reference evidence="2 3" key="1">
    <citation type="submission" date="2017-01" db="EMBL/GenBank/DDBJ databases">
        <authorList>
            <person name="Mah S.A."/>
            <person name="Swanson W.J."/>
            <person name="Moy G.W."/>
            <person name="Vacquier V.D."/>
        </authorList>
    </citation>
    <scope>NUCLEOTIDE SEQUENCE [LARGE SCALE GENOMIC DNA]</scope>
    <source>
        <strain evidence="2 3">DSM 26375</strain>
    </source>
</reference>
<dbReference type="EMBL" id="FTOT01000004">
    <property type="protein sequence ID" value="SIT04380.1"/>
    <property type="molecule type" value="Genomic_DNA"/>
</dbReference>
<protein>
    <submittedName>
        <fullName evidence="2">Uncharacterized protein</fullName>
    </submittedName>
</protein>
<dbReference type="OrthoDB" id="7855135at2"/>
<evidence type="ECO:0000313" key="3">
    <source>
        <dbReference type="Proteomes" id="UP000186141"/>
    </source>
</evidence>